<comment type="caution">
    <text evidence="2">The sequence shown here is derived from an EMBL/GenBank/DDBJ whole genome shotgun (WGS) entry which is preliminary data.</text>
</comment>
<gene>
    <name evidence="2" type="ORF">FEF09_17335</name>
</gene>
<proteinExistence type="predicted"/>
<evidence type="ECO:0000256" key="1">
    <source>
        <dbReference type="SAM" id="SignalP"/>
    </source>
</evidence>
<dbReference type="Proteomes" id="UP000318815">
    <property type="component" value="Unassembled WGS sequence"/>
</dbReference>
<keyword evidence="1" id="KW-0732">Signal</keyword>
<organism evidence="2 3">
    <name type="scientific">Chitinophaga pinensis</name>
    <dbReference type="NCBI Taxonomy" id="79329"/>
    <lineage>
        <taxon>Bacteria</taxon>
        <taxon>Pseudomonadati</taxon>
        <taxon>Bacteroidota</taxon>
        <taxon>Chitinophagia</taxon>
        <taxon>Chitinophagales</taxon>
        <taxon>Chitinophagaceae</taxon>
        <taxon>Chitinophaga</taxon>
    </lineage>
</organism>
<dbReference type="OrthoDB" id="9806267at2"/>
<dbReference type="RefSeq" id="WP_146306282.1">
    <property type="nucleotide sequence ID" value="NZ_VOHS01000017.1"/>
</dbReference>
<reference evidence="2 3" key="1">
    <citation type="submission" date="2019-08" db="EMBL/GenBank/DDBJ databases">
        <title>Whole genome sequencing of chitin degrading bacteria Chitinophaga pinensis YS16.</title>
        <authorList>
            <person name="Singh R.P."/>
            <person name="Manchanda G."/>
            <person name="Maurya I.K."/>
            <person name="Joshi N.K."/>
            <person name="Srivastava A.K."/>
        </authorList>
    </citation>
    <scope>NUCLEOTIDE SEQUENCE [LARGE SCALE GENOMIC DNA]</scope>
    <source>
        <strain evidence="2 3">YS-16</strain>
    </source>
</reference>
<name>A0A5C6LRJ8_9BACT</name>
<evidence type="ECO:0000313" key="2">
    <source>
        <dbReference type="EMBL" id="TWV99263.1"/>
    </source>
</evidence>
<dbReference type="EMBL" id="VOHS01000017">
    <property type="protein sequence ID" value="TWV99263.1"/>
    <property type="molecule type" value="Genomic_DNA"/>
</dbReference>
<keyword evidence="3" id="KW-1185">Reference proteome</keyword>
<feature type="signal peptide" evidence="1">
    <location>
        <begin position="1"/>
        <end position="21"/>
    </location>
</feature>
<accession>A0A5C6LRJ8</accession>
<evidence type="ECO:0000313" key="3">
    <source>
        <dbReference type="Proteomes" id="UP000318815"/>
    </source>
</evidence>
<sequence length="199" mass="21867">MRRFALLLLLQTAYTGLQLHAQAFLKMAQPLRTEINTGSSKQYWSGRTCTGCKVLLNNDSIYVYPNGVFAIKREARPGRNTYVLSSTDSSGKFVSRTYNIYFTTLPPVRVTPSFRIDNVTISPKTNTTLSAGDTLRVRMKGYPDGQASWFNGSPIAELPAAQSGGIPGIYTGYHVVTEADSMLDGKINVSLKYKGHLSA</sequence>
<protein>
    <submittedName>
        <fullName evidence="2">Uncharacterized protein</fullName>
    </submittedName>
</protein>
<feature type="chain" id="PRO_5022968757" evidence="1">
    <location>
        <begin position="22"/>
        <end position="199"/>
    </location>
</feature>
<dbReference type="AlphaFoldDB" id="A0A5C6LRJ8"/>